<dbReference type="PANTHER" id="PTHR21248">
    <property type="entry name" value="CARDIOLIPIN SYNTHASE"/>
    <property type="match status" value="1"/>
</dbReference>
<keyword evidence="4" id="KW-1185">Reference proteome</keyword>
<dbReference type="AlphaFoldDB" id="A0A2K9NPV7"/>
<dbReference type="RefSeq" id="WP_102242827.1">
    <property type="nucleotide sequence ID" value="NZ_CP025704.1"/>
</dbReference>
<dbReference type="EMBL" id="CP025704">
    <property type="protein sequence ID" value="AUN97532.1"/>
    <property type="molecule type" value="Genomic_DNA"/>
</dbReference>
<reference evidence="3 4" key="1">
    <citation type="submission" date="2018-01" db="EMBL/GenBank/DDBJ databases">
        <title>Complete genome sequence of Bacteriovorax stolpii DSM12778.</title>
        <authorList>
            <person name="Tang B."/>
            <person name="Chang J."/>
        </authorList>
    </citation>
    <scope>NUCLEOTIDE SEQUENCE [LARGE SCALE GENOMIC DNA]</scope>
    <source>
        <strain evidence="3 4">DSM 12778</strain>
    </source>
</reference>
<proteinExistence type="predicted"/>
<dbReference type="SMART" id="SM00155">
    <property type="entry name" value="PLDc"/>
    <property type="match status" value="2"/>
</dbReference>
<dbReference type="Proteomes" id="UP000235584">
    <property type="component" value="Chromosome"/>
</dbReference>
<dbReference type="Pfam" id="PF13091">
    <property type="entry name" value="PLDc_2"/>
    <property type="match status" value="2"/>
</dbReference>
<name>A0A2K9NPV7_BACTC</name>
<dbReference type="PROSITE" id="PS50035">
    <property type="entry name" value="PLD"/>
    <property type="match status" value="2"/>
</dbReference>
<feature type="chain" id="PRO_5014720349" description="PLD phosphodiesterase domain-containing protein" evidence="1">
    <location>
        <begin position="21"/>
        <end position="436"/>
    </location>
</feature>
<organism evidence="3 4">
    <name type="scientific">Bacteriovorax stolpii</name>
    <name type="common">Bdellovibrio stolpii</name>
    <dbReference type="NCBI Taxonomy" id="960"/>
    <lineage>
        <taxon>Bacteria</taxon>
        <taxon>Pseudomonadati</taxon>
        <taxon>Bdellovibrionota</taxon>
        <taxon>Bacteriovoracia</taxon>
        <taxon>Bacteriovoracales</taxon>
        <taxon>Bacteriovoracaceae</taxon>
        <taxon>Bacteriovorax</taxon>
    </lineage>
</organism>
<keyword evidence="1" id="KW-0732">Signal</keyword>
<feature type="domain" description="PLD phosphodiesterase" evidence="2">
    <location>
        <begin position="340"/>
        <end position="367"/>
    </location>
</feature>
<evidence type="ECO:0000313" key="3">
    <source>
        <dbReference type="EMBL" id="AUN97532.1"/>
    </source>
</evidence>
<dbReference type="InterPro" id="IPR001736">
    <property type="entry name" value="PLipase_D/transphosphatidylase"/>
</dbReference>
<feature type="signal peptide" evidence="1">
    <location>
        <begin position="1"/>
        <end position="20"/>
    </location>
</feature>
<evidence type="ECO:0000313" key="4">
    <source>
        <dbReference type="Proteomes" id="UP000235584"/>
    </source>
</evidence>
<dbReference type="Gene3D" id="3.30.870.10">
    <property type="entry name" value="Endonuclease Chain A"/>
    <property type="match status" value="2"/>
</dbReference>
<dbReference type="OrthoDB" id="9762009at2"/>
<sequence>MRKILGTILFMLCLSVQTQAKVYEHTQGNRLTLLEDPAAAVDYKVELIKKAKHHINIITFFWDDTSVPKRLAEELNKANARGVEIRVLSTFISTIGVDFFGQGRKELDPTTDAVFAYLQLTPGTQFSLTHSLHEKIFLVDSELAILGGRNISDSSLSGKDMEVELRGPVVNQVQDHFKRMFDFVAGQKIKTNCASDETTRCEDSYKRMIFSENDKYFFPVQPVYADGDEARILSHEAVLHQYEKGMNRKERLLQQDDILDTVTKIDFKKMRAYNYFMIPTERYREFLEKNLKEGDSIEIITNSLESAKFSNNAGYIYSLPDARQLVLDGIELYQWQRNQKLNYVHEKVLIFDEDHVIIGSHNFGTGSTSVSNEIAVEIKSKRIASRLIDVFEGEKENSAITKKADVELLDKEIDQHERLIEIYRSKILGSVLREIY</sequence>
<dbReference type="SUPFAM" id="SSF56024">
    <property type="entry name" value="Phospholipase D/nuclease"/>
    <property type="match status" value="2"/>
</dbReference>
<dbReference type="GO" id="GO:0030572">
    <property type="term" value="F:phosphatidyltransferase activity"/>
    <property type="evidence" value="ECO:0007669"/>
    <property type="project" value="UniProtKB-ARBA"/>
</dbReference>
<evidence type="ECO:0000256" key="1">
    <source>
        <dbReference type="SAM" id="SignalP"/>
    </source>
</evidence>
<gene>
    <name evidence="3" type="ORF">C0V70_05275</name>
</gene>
<dbReference type="KEGG" id="bsto:C0V70_05275"/>
<dbReference type="InterPro" id="IPR025202">
    <property type="entry name" value="PLD-like_dom"/>
</dbReference>
<dbReference type="GO" id="GO:0032049">
    <property type="term" value="P:cardiolipin biosynthetic process"/>
    <property type="evidence" value="ECO:0007669"/>
    <property type="project" value="UniProtKB-ARBA"/>
</dbReference>
<dbReference type="PANTHER" id="PTHR21248:SF12">
    <property type="entry name" value="CARDIOLIPIN SYNTHASE C"/>
    <property type="match status" value="1"/>
</dbReference>
<evidence type="ECO:0000259" key="2">
    <source>
        <dbReference type="PROSITE" id="PS50035"/>
    </source>
</evidence>
<accession>A0A2K9NPV7</accession>
<feature type="domain" description="PLD phosphodiesterase" evidence="2">
    <location>
        <begin position="128"/>
        <end position="155"/>
    </location>
</feature>
<protein>
    <recommendedName>
        <fullName evidence="2">PLD phosphodiesterase domain-containing protein</fullName>
    </recommendedName>
</protein>